<reference evidence="1 2" key="1">
    <citation type="submission" date="2019-05" db="EMBL/GenBank/DDBJ databases">
        <title>Another draft genome of Portunus trituberculatus and its Hox gene families provides insights of decapod evolution.</title>
        <authorList>
            <person name="Jeong J.-H."/>
            <person name="Song I."/>
            <person name="Kim S."/>
            <person name="Choi T."/>
            <person name="Kim D."/>
            <person name="Ryu S."/>
            <person name="Kim W."/>
        </authorList>
    </citation>
    <scope>NUCLEOTIDE SEQUENCE [LARGE SCALE GENOMIC DNA]</scope>
    <source>
        <tissue evidence="1">Muscle</tissue>
    </source>
</reference>
<dbReference type="GO" id="GO:0070390">
    <property type="term" value="C:transcription export complex 2"/>
    <property type="evidence" value="ECO:0007669"/>
    <property type="project" value="TreeGrafter"/>
</dbReference>
<proteinExistence type="predicted"/>
<sequence>MDDVITPAAPHWALPDDMSGYHICEFFLLLFALAADQELTRTGASKAGETLEKAAEALMSCFRICAADTRTSEDCTKRWGLLYLVNQFFKIYFKINKLNLCKPMVRAIEALSFKDRFSLSQLITYKYYTGRKDMFDSDFQSVKE</sequence>
<dbReference type="InterPro" id="IPR045114">
    <property type="entry name" value="Csn12-like"/>
</dbReference>
<dbReference type="AlphaFoldDB" id="A0A5B7GU33"/>
<evidence type="ECO:0000313" key="2">
    <source>
        <dbReference type="Proteomes" id="UP000324222"/>
    </source>
</evidence>
<dbReference type="GO" id="GO:0003723">
    <property type="term" value="F:RNA binding"/>
    <property type="evidence" value="ECO:0007669"/>
    <property type="project" value="InterPro"/>
</dbReference>
<dbReference type="OrthoDB" id="10252687at2759"/>
<comment type="caution">
    <text evidence="1">The sequence shown here is derived from an EMBL/GenBank/DDBJ whole genome shotgun (WGS) entry which is preliminary data.</text>
</comment>
<gene>
    <name evidence="1" type="primary">Pcid2</name>
    <name evidence="1" type="ORF">E2C01_055207</name>
</gene>
<keyword evidence="2" id="KW-1185">Reference proteome</keyword>
<accession>A0A5B7GU33</accession>
<evidence type="ECO:0000313" key="1">
    <source>
        <dbReference type="EMBL" id="MPC61143.1"/>
    </source>
</evidence>
<dbReference type="Proteomes" id="UP000324222">
    <property type="component" value="Unassembled WGS sequence"/>
</dbReference>
<protein>
    <submittedName>
        <fullName evidence="1">PCI domain-containing protein 2</fullName>
    </submittedName>
</protein>
<dbReference type="GO" id="GO:0016973">
    <property type="term" value="P:poly(A)+ mRNA export from nucleus"/>
    <property type="evidence" value="ECO:0007669"/>
    <property type="project" value="TreeGrafter"/>
</dbReference>
<dbReference type="PANTHER" id="PTHR12732:SF0">
    <property type="entry name" value="PCI DOMAIN-CONTAINING PROTEIN 2"/>
    <property type="match status" value="1"/>
</dbReference>
<dbReference type="GO" id="GO:0006368">
    <property type="term" value="P:transcription elongation by RNA polymerase II"/>
    <property type="evidence" value="ECO:0007669"/>
    <property type="project" value="TreeGrafter"/>
</dbReference>
<dbReference type="GO" id="GO:0003690">
    <property type="term" value="F:double-stranded DNA binding"/>
    <property type="evidence" value="ECO:0007669"/>
    <property type="project" value="InterPro"/>
</dbReference>
<dbReference type="EMBL" id="VSRR010018248">
    <property type="protein sequence ID" value="MPC61143.1"/>
    <property type="molecule type" value="Genomic_DNA"/>
</dbReference>
<organism evidence="1 2">
    <name type="scientific">Portunus trituberculatus</name>
    <name type="common">Swimming crab</name>
    <name type="synonym">Neptunus trituberculatus</name>
    <dbReference type="NCBI Taxonomy" id="210409"/>
    <lineage>
        <taxon>Eukaryota</taxon>
        <taxon>Metazoa</taxon>
        <taxon>Ecdysozoa</taxon>
        <taxon>Arthropoda</taxon>
        <taxon>Crustacea</taxon>
        <taxon>Multicrustacea</taxon>
        <taxon>Malacostraca</taxon>
        <taxon>Eumalacostraca</taxon>
        <taxon>Eucarida</taxon>
        <taxon>Decapoda</taxon>
        <taxon>Pleocyemata</taxon>
        <taxon>Brachyura</taxon>
        <taxon>Eubrachyura</taxon>
        <taxon>Portunoidea</taxon>
        <taxon>Portunidae</taxon>
        <taxon>Portuninae</taxon>
        <taxon>Portunus</taxon>
    </lineage>
</organism>
<dbReference type="PANTHER" id="PTHR12732">
    <property type="entry name" value="UNCHARACTERIZED PROTEASOME COMPONENT REGION PCI-CONTAINING"/>
    <property type="match status" value="1"/>
</dbReference>
<name>A0A5B7GU33_PORTR</name>
<dbReference type="GO" id="GO:0000973">
    <property type="term" value="P:post-transcriptional tethering of RNA polymerase II gene DNA at nuclear periphery"/>
    <property type="evidence" value="ECO:0007669"/>
    <property type="project" value="TreeGrafter"/>
</dbReference>